<feature type="coiled-coil region" evidence="1">
    <location>
        <begin position="180"/>
        <end position="423"/>
    </location>
</feature>
<evidence type="ECO:0000313" key="5">
    <source>
        <dbReference type="Proteomes" id="UP000824782"/>
    </source>
</evidence>
<keyword evidence="5" id="KW-1185">Reference proteome</keyword>
<evidence type="ECO:0000259" key="3">
    <source>
        <dbReference type="Pfam" id="PF15821"/>
    </source>
</evidence>
<dbReference type="PANTHER" id="PTHR22382">
    <property type="entry name" value="RIKEN CDNA 4921504E06 GENE"/>
    <property type="match status" value="1"/>
</dbReference>
<dbReference type="InterPro" id="IPR031651">
    <property type="entry name" value="DUF4709"/>
</dbReference>
<keyword evidence="1" id="KW-0175">Coiled coil</keyword>
<dbReference type="AlphaFoldDB" id="A0AAV7BN61"/>
<dbReference type="InterPro" id="IPR040119">
    <property type="entry name" value="C10orf67-like"/>
</dbReference>
<dbReference type="Proteomes" id="UP000824782">
    <property type="component" value="Unassembled WGS sequence"/>
</dbReference>
<dbReference type="Pfam" id="PF15821">
    <property type="entry name" value="DUF4709"/>
    <property type="match status" value="1"/>
</dbReference>
<evidence type="ECO:0000313" key="4">
    <source>
        <dbReference type="EMBL" id="KAG8573683.1"/>
    </source>
</evidence>
<comment type="caution">
    <text evidence="4">The sequence shown here is derived from an EMBL/GenBank/DDBJ whole genome shotgun (WGS) entry which is preliminary data.</text>
</comment>
<sequence length="544" mass="62935">MDTDADHAPPSDYVNMENRGSSEISALPEYDDLAVQAYVREIEFRQSISNQLRVGLYESDHSTQTEVSEVVEIKELTSIIQSLTQSLDTLKKEVVLEKNLLQVEYEQKIEAQTLELYSRMNDTVRDLEMVHKKKVSTLRKSFQQQLIDALAVIRSKYENHYNGSSELLKHDDSHTDSAKIQELRRKIIEKDLLIQSLEAQISEMVDNEPPKQIIYQSEDDGEKEKLQEENKELKDKTDSLQDTIHQLEIALKERDKHIQALDLDVGAMRVRMEEDQRTIEKLSAAQEQLKIELENEKSGAATLIQQQKEDMENILKTKQAEKDKELQQTQLQKESEEKALREIQRQKHELVLKEEELRNLREKLKTPKVDVNSITADKERLQAQIKKLLSVKEEDARTIERLQKELERLNKTWEKKFEILKQSFYAIKDEMFLRQSLHRQAINLHRVSVSYMTDGVLEATPNDLPVRNNFYLPSMPLPKIGVKPPAMMTRAEIPSNVMDASEQDVFPPEDELQVVSDTEEDFGGVPPLPPPPPHAMGENQVKQL</sequence>
<accession>A0AAV7BN61</accession>
<evidence type="ECO:0000256" key="1">
    <source>
        <dbReference type="SAM" id="Coils"/>
    </source>
</evidence>
<feature type="compositionally biased region" description="Acidic residues" evidence="2">
    <location>
        <begin position="507"/>
        <end position="522"/>
    </location>
</feature>
<dbReference type="PANTHER" id="PTHR22382:SF7">
    <property type="entry name" value="RIKEN CDNA 4921504E06 GENE"/>
    <property type="match status" value="1"/>
</dbReference>
<name>A0AAV7BN61_ENGPU</name>
<reference evidence="4" key="1">
    <citation type="thesis" date="2020" institute="ProQuest LLC" country="789 East Eisenhower Parkway, Ann Arbor, MI, USA">
        <title>Comparative Genomics and Chromosome Evolution.</title>
        <authorList>
            <person name="Mudd A.B."/>
        </authorList>
    </citation>
    <scope>NUCLEOTIDE SEQUENCE</scope>
    <source>
        <strain evidence="4">237g6f4</strain>
        <tissue evidence="4">Blood</tissue>
    </source>
</reference>
<feature type="domain" description="DUF4709" evidence="3">
    <location>
        <begin position="45"/>
        <end position="154"/>
    </location>
</feature>
<feature type="region of interest" description="Disordered" evidence="2">
    <location>
        <begin position="501"/>
        <end position="544"/>
    </location>
</feature>
<proteinExistence type="predicted"/>
<dbReference type="EMBL" id="WNYA01000005">
    <property type="protein sequence ID" value="KAG8573683.1"/>
    <property type="molecule type" value="Genomic_DNA"/>
</dbReference>
<gene>
    <name evidence="4" type="ORF">GDO81_012496</name>
</gene>
<protein>
    <recommendedName>
        <fullName evidence="3">DUF4709 domain-containing protein</fullName>
    </recommendedName>
</protein>
<organism evidence="4 5">
    <name type="scientific">Engystomops pustulosus</name>
    <name type="common">Tungara frog</name>
    <name type="synonym">Physalaemus pustulosus</name>
    <dbReference type="NCBI Taxonomy" id="76066"/>
    <lineage>
        <taxon>Eukaryota</taxon>
        <taxon>Metazoa</taxon>
        <taxon>Chordata</taxon>
        <taxon>Craniata</taxon>
        <taxon>Vertebrata</taxon>
        <taxon>Euteleostomi</taxon>
        <taxon>Amphibia</taxon>
        <taxon>Batrachia</taxon>
        <taxon>Anura</taxon>
        <taxon>Neobatrachia</taxon>
        <taxon>Hyloidea</taxon>
        <taxon>Leptodactylidae</taxon>
        <taxon>Leiuperinae</taxon>
        <taxon>Engystomops</taxon>
    </lineage>
</organism>
<evidence type="ECO:0000256" key="2">
    <source>
        <dbReference type="SAM" id="MobiDB-lite"/>
    </source>
</evidence>